<dbReference type="OrthoDB" id="5959054at2"/>
<keyword evidence="2" id="KW-1185">Reference proteome</keyword>
<sequence length="227" mass="25359">MSESTALDNFLEKWRSRWPEWQLVQGFVPEPQRRIAVAWFALLQELADAMNIAGDPLPADAKLAWWGEELRDWARHRSRHPLGRVLEPVQAPWALLADALPALSLMRGLPQEADAALPLVAPLANAIAQVEAGLFPGARRRSALPELSAQLLFTRWMEVPPHADAPRWREALLAHWPARVGGPRPRRVLATLMRLRLQHLHADGQGSTPSKPLKLVWTTWRAAAGGS</sequence>
<name>G7UUK5_PSEUP</name>
<dbReference type="RefSeq" id="WP_014160472.1">
    <property type="nucleotide sequence ID" value="NC_016147.2"/>
</dbReference>
<evidence type="ECO:0000313" key="2">
    <source>
        <dbReference type="Proteomes" id="UP000005870"/>
    </source>
</evidence>
<proteinExistence type="predicted"/>
<dbReference type="eggNOG" id="COG1562">
    <property type="taxonomic scope" value="Bacteria"/>
</dbReference>
<accession>G7UUK5</accession>
<dbReference type="KEGG" id="psd:DSC_08225"/>
<dbReference type="HOGENOM" id="CLU_1165084_0_0_6"/>
<reference evidence="1 2" key="1">
    <citation type="journal article" date="2012" name="J. Bacteriol.">
        <title>Complete Genome Sequence of the BTEX-Degrading Bacterium Pseudoxanthomonas spadix BD-a59.</title>
        <authorList>
            <person name="Lee S.H."/>
            <person name="Jin H.M."/>
            <person name="Lee H.J."/>
            <person name="Kim J.M."/>
            <person name="Jeon C.O."/>
        </authorList>
    </citation>
    <scope>NUCLEOTIDE SEQUENCE [LARGE SCALE GENOMIC DNA]</scope>
    <source>
        <strain evidence="1 2">BD-a59</strain>
    </source>
</reference>
<evidence type="ECO:0000313" key="1">
    <source>
        <dbReference type="EMBL" id="AER56296.1"/>
    </source>
</evidence>
<dbReference type="Proteomes" id="UP000005870">
    <property type="component" value="Chromosome"/>
</dbReference>
<organism evidence="1 2">
    <name type="scientific">Pseudoxanthomonas spadix (strain BD-a59)</name>
    <dbReference type="NCBI Taxonomy" id="1045855"/>
    <lineage>
        <taxon>Bacteria</taxon>
        <taxon>Pseudomonadati</taxon>
        <taxon>Pseudomonadota</taxon>
        <taxon>Gammaproteobacteria</taxon>
        <taxon>Lysobacterales</taxon>
        <taxon>Lysobacteraceae</taxon>
        <taxon>Pseudoxanthomonas</taxon>
    </lineage>
</organism>
<protein>
    <submittedName>
        <fullName evidence="1">Phytoene/squalene synthetase</fullName>
    </submittedName>
</protein>
<dbReference type="STRING" id="1045855.DSC_08225"/>
<dbReference type="AlphaFoldDB" id="G7UUK5"/>
<dbReference type="EMBL" id="CP003093">
    <property type="protein sequence ID" value="AER56296.1"/>
    <property type="molecule type" value="Genomic_DNA"/>
</dbReference>
<gene>
    <name evidence="1" type="ordered locus">DSC_08225</name>
</gene>